<gene>
    <name evidence="2" type="ORF">K505DRAFT_411630</name>
</gene>
<protein>
    <recommendedName>
        <fullName evidence="4">Peroxin 11C</fullName>
    </recommendedName>
</protein>
<reference evidence="2" key="1">
    <citation type="journal article" date="2020" name="Stud. Mycol.">
        <title>101 Dothideomycetes genomes: a test case for predicting lifestyles and emergence of pathogens.</title>
        <authorList>
            <person name="Haridas S."/>
            <person name="Albert R."/>
            <person name="Binder M."/>
            <person name="Bloem J."/>
            <person name="Labutti K."/>
            <person name="Salamov A."/>
            <person name="Andreopoulos B."/>
            <person name="Baker S."/>
            <person name="Barry K."/>
            <person name="Bills G."/>
            <person name="Bluhm B."/>
            <person name="Cannon C."/>
            <person name="Castanera R."/>
            <person name="Culley D."/>
            <person name="Daum C."/>
            <person name="Ezra D."/>
            <person name="Gonzalez J."/>
            <person name="Henrissat B."/>
            <person name="Kuo A."/>
            <person name="Liang C."/>
            <person name="Lipzen A."/>
            <person name="Lutzoni F."/>
            <person name="Magnuson J."/>
            <person name="Mondo S."/>
            <person name="Nolan M."/>
            <person name="Ohm R."/>
            <person name="Pangilinan J."/>
            <person name="Park H.-J."/>
            <person name="Ramirez L."/>
            <person name="Alfaro M."/>
            <person name="Sun H."/>
            <person name="Tritt A."/>
            <person name="Yoshinaga Y."/>
            <person name="Zwiers L.-H."/>
            <person name="Turgeon B."/>
            <person name="Goodwin S."/>
            <person name="Spatafora J."/>
            <person name="Crous P."/>
            <person name="Grigoriev I."/>
        </authorList>
    </citation>
    <scope>NUCLEOTIDE SEQUENCE</scope>
    <source>
        <strain evidence="2">CBS 109.77</strain>
    </source>
</reference>
<dbReference type="PANTHER" id="PTHR12652:SF25">
    <property type="entry name" value="MICROBODY (PEROXISOME) PROLIFERATION PROTEIN PEROXIN 11C (EUROFUNG)"/>
    <property type="match status" value="1"/>
</dbReference>
<evidence type="ECO:0000256" key="1">
    <source>
        <dbReference type="SAM" id="MobiDB-lite"/>
    </source>
</evidence>
<feature type="compositionally biased region" description="Low complexity" evidence="1">
    <location>
        <begin position="1"/>
        <end position="26"/>
    </location>
</feature>
<dbReference type="Proteomes" id="UP000799757">
    <property type="component" value="Unassembled WGS sequence"/>
</dbReference>
<organism evidence="2 3">
    <name type="scientific">Melanomma pulvis-pyrius CBS 109.77</name>
    <dbReference type="NCBI Taxonomy" id="1314802"/>
    <lineage>
        <taxon>Eukaryota</taxon>
        <taxon>Fungi</taxon>
        <taxon>Dikarya</taxon>
        <taxon>Ascomycota</taxon>
        <taxon>Pezizomycotina</taxon>
        <taxon>Dothideomycetes</taxon>
        <taxon>Pleosporomycetidae</taxon>
        <taxon>Pleosporales</taxon>
        <taxon>Melanommataceae</taxon>
        <taxon>Melanomma</taxon>
    </lineage>
</organism>
<evidence type="ECO:0000313" key="2">
    <source>
        <dbReference type="EMBL" id="KAF2787038.1"/>
    </source>
</evidence>
<keyword evidence="3" id="KW-1185">Reference proteome</keyword>
<dbReference type="EMBL" id="MU002369">
    <property type="protein sequence ID" value="KAF2787038.1"/>
    <property type="molecule type" value="Genomic_DNA"/>
</dbReference>
<accession>A0A6A6WSZ0</accession>
<dbReference type="OrthoDB" id="10005898at2759"/>
<dbReference type="AlphaFoldDB" id="A0A6A6WSZ0"/>
<evidence type="ECO:0000313" key="3">
    <source>
        <dbReference type="Proteomes" id="UP000799757"/>
    </source>
</evidence>
<evidence type="ECO:0008006" key="4">
    <source>
        <dbReference type="Google" id="ProtNLM"/>
    </source>
</evidence>
<dbReference type="PANTHER" id="PTHR12652">
    <property type="entry name" value="PEROXISOMAL BIOGENESIS FACTOR 11"/>
    <property type="match status" value="1"/>
</dbReference>
<sequence length="335" mass="36688">MSSSSPLTSTTTIPADPTINTSTSSSPLPPHPYPQATPLRRLYILLRQYFATLARSTDRTLLRLSKLLSTPGGTDALLCTVGYLLDLLSTLLSRTLARIPTPTPTAALASKSNVVVRPHIPTHTQRLAQLSTASKALASTIADFRIFVRLWGLVGIYTWARSTYNLPALPPSATPTVRTLRAITWTQVYAGIAFQVLENGAYLASKGAIWTADGDRGKKREARWWVWSSRFWAMHVGLEFLRLGIVSRSRSRRGKGNGVAEKDEEGDGEKEGKIMGEERRLEDWCWWRDAVSNAAYAPMTLHWSVEEGLLSELGVGVLGVVAGGTLLVDAWAGTK</sequence>
<proteinExistence type="predicted"/>
<feature type="region of interest" description="Disordered" evidence="1">
    <location>
        <begin position="1"/>
        <end position="33"/>
    </location>
</feature>
<feature type="region of interest" description="Disordered" evidence="1">
    <location>
        <begin position="251"/>
        <end position="273"/>
    </location>
</feature>
<name>A0A6A6WSZ0_9PLEO</name>